<evidence type="ECO:0000256" key="2">
    <source>
        <dbReference type="ARBA" id="ARBA00022803"/>
    </source>
</evidence>
<organism evidence="5">
    <name type="scientific">Cladocopium goreaui</name>
    <dbReference type="NCBI Taxonomy" id="2562237"/>
    <lineage>
        <taxon>Eukaryota</taxon>
        <taxon>Sar</taxon>
        <taxon>Alveolata</taxon>
        <taxon>Dinophyceae</taxon>
        <taxon>Suessiales</taxon>
        <taxon>Symbiodiniaceae</taxon>
        <taxon>Cladocopium</taxon>
    </lineage>
</organism>
<sequence length="412" mass="46037">MAFGSSAEHEQLSMEKMPLNFQSMSMSTNLNWLRKKRLEERQDEARHTLRHRSCDPQNVGRVVTRCHLPSRAEKGSQQAGPSGLTLNFFPSSVFERQRRPTQLSGGRRRRHALDGQRCQRRKDSIWDDLPQKAQWQATNVDGQNRKVTSVTSTEPRRVREGAEDALWDEVAGAKVSSDVVTNVNEVPEAHKKHMADSEKEKGNEAFYSKDYQEAEAYYSRSLQYMADDPSTWANRALVRLKLDQAQDALEDCEHALALNGSHVKALHRKGKALYELQRYKDAVRAFQEALLLSPGNSQINGDLMVARRKLRDDEAAPCTEQNGKGPKQLVDAPSIAAVPLQAGYTRVQIEEDSDSEEEEKPANAEKKGGSGGFQKIAIEEVSGSEDEEVPGRFNPPPRVAPPVTAGGFDAMD</sequence>
<protein>
    <submittedName>
        <fullName evidence="5">Uncharacterized protein</fullName>
    </submittedName>
</protein>
<dbReference type="InterPro" id="IPR047150">
    <property type="entry name" value="SGT"/>
</dbReference>
<feature type="region of interest" description="Disordered" evidence="4">
    <location>
        <begin position="97"/>
        <end position="125"/>
    </location>
</feature>
<dbReference type="PANTHER" id="PTHR45831">
    <property type="entry name" value="LD24721P"/>
    <property type="match status" value="1"/>
</dbReference>
<dbReference type="EMBL" id="CAMXCT020003691">
    <property type="protein sequence ID" value="CAL1159160.1"/>
    <property type="molecule type" value="Genomic_DNA"/>
</dbReference>
<dbReference type="InterPro" id="IPR019734">
    <property type="entry name" value="TPR_rpt"/>
</dbReference>
<evidence type="ECO:0000256" key="1">
    <source>
        <dbReference type="ARBA" id="ARBA00022737"/>
    </source>
</evidence>
<dbReference type="SMART" id="SM00028">
    <property type="entry name" value="TPR"/>
    <property type="match status" value="3"/>
</dbReference>
<comment type="caution">
    <text evidence="5">The sequence shown here is derived from an EMBL/GenBank/DDBJ whole genome shotgun (WGS) entry which is preliminary data.</text>
</comment>
<dbReference type="GO" id="GO:0006620">
    <property type="term" value="P:post-translational protein targeting to endoplasmic reticulum membrane"/>
    <property type="evidence" value="ECO:0007669"/>
    <property type="project" value="TreeGrafter"/>
</dbReference>
<dbReference type="Pfam" id="PF07719">
    <property type="entry name" value="TPR_2"/>
    <property type="match status" value="1"/>
</dbReference>
<reference evidence="5" key="1">
    <citation type="submission" date="2022-10" db="EMBL/GenBank/DDBJ databases">
        <authorList>
            <person name="Chen Y."/>
            <person name="Dougan E. K."/>
            <person name="Chan C."/>
            <person name="Rhodes N."/>
            <person name="Thang M."/>
        </authorList>
    </citation>
    <scope>NUCLEOTIDE SEQUENCE</scope>
</reference>
<keyword evidence="7" id="KW-1185">Reference proteome</keyword>
<feature type="region of interest" description="Disordered" evidence="4">
    <location>
        <begin position="349"/>
        <end position="412"/>
    </location>
</feature>
<dbReference type="Gene3D" id="1.25.40.10">
    <property type="entry name" value="Tetratricopeptide repeat domain"/>
    <property type="match status" value="1"/>
</dbReference>
<proteinExistence type="predicted"/>
<dbReference type="PANTHER" id="PTHR45831:SF2">
    <property type="entry name" value="LD24721P"/>
    <property type="match status" value="1"/>
</dbReference>
<dbReference type="GO" id="GO:0060090">
    <property type="term" value="F:molecular adaptor activity"/>
    <property type="evidence" value="ECO:0007669"/>
    <property type="project" value="TreeGrafter"/>
</dbReference>
<dbReference type="InterPro" id="IPR011990">
    <property type="entry name" value="TPR-like_helical_dom_sf"/>
</dbReference>
<evidence type="ECO:0000313" key="6">
    <source>
        <dbReference type="EMBL" id="CAL4793097.1"/>
    </source>
</evidence>
<dbReference type="GO" id="GO:0016020">
    <property type="term" value="C:membrane"/>
    <property type="evidence" value="ECO:0007669"/>
    <property type="project" value="TreeGrafter"/>
</dbReference>
<evidence type="ECO:0000256" key="3">
    <source>
        <dbReference type="PROSITE-ProRule" id="PRU00339"/>
    </source>
</evidence>
<dbReference type="AlphaFoldDB" id="A0A9P1G9C9"/>
<evidence type="ECO:0000313" key="5">
    <source>
        <dbReference type="EMBL" id="CAI4005785.1"/>
    </source>
</evidence>
<dbReference type="PROSITE" id="PS50293">
    <property type="entry name" value="TPR_REGION"/>
    <property type="match status" value="1"/>
</dbReference>
<evidence type="ECO:0000313" key="7">
    <source>
        <dbReference type="Proteomes" id="UP001152797"/>
    </source>
</evidence>
<accession>A0A9P1G9C9</accession>
<dbReference type="GO" id="GO:0072380">
    <property type="term" value="C:TRC complex"/>
    <property type="evidence" value="ECO:0007669"/>
    <property type="project" value="TreeGrafter"/>
</dbReference>
<dbReference type="SUPFAM" id="SSF48452">
    <property type="entry name" value="TPR-like"/>
    <property type="match status" value="1"/>
</dbReference>
<dbReference type="InterPro" id="IPR013105">
    <property type="entry name" value="TPR_2"/>
</dbReference>
<keyword evidence="2 3" id="KW-0802">TPR repeat</keyword>
<dbReference type="OrthoDB" id="448774at2759"/>
<evidence type="ECO:0000256" key="4">
    <source>
        <dbReference type="SAM" id="MobiDB-lite"/>
    </source>
</evidence>
<reference evidence="6 7" key="2">
    <citation type="submission" date="2024-05" db="EMBL/GenBank/DDBJ databases">
        <authorList>
            <person name="Chen Y."/>
            <person name="Shah S."/>
            <person name="Dougan E. K."/>
            <person name="Thang M."/>
            <person name="Chan C."/>
        </authorList>
    </citation>
    <scope>NUCLEOTIDE SEQUENCE [LARGE SCALE GENOMIC DNA]</scope>
</reference>
<dbReference type="EMBL" id="CAMXCT030003691">
    <property type="protein sequence ID" value="CAL4793097.1"/>
    <property type="molecule type" value="Genomic_DNA"/>
</dbReference>
<dbReference type="EMBL" id="CAMXCT010003691">
    <property type="protein sequence ID" value="CAI4005785.1"/>
    <property type="molecule type" value="Genomic_DNA"/>
</dbReference>
<keyword evidence="1" id="KW-0677">Repeat</keyword>
<feature type="repeat" description="TPR" evidence="3">
    <location>
        <begin position="263"/>
        <end position="296"/>
    </location>
</feature>
<dbReference type="PROSITE" id="PS50005">
    <property type="entry name" value="TPR"/>
    <property type="match status" value="1"/>
</dbReference>
<gene>
    <name evidence="5" type="ORF">C1SCF055_LOCUS31481</name>
</gene>
<dbReference type="Proteomes" id="UP001152797">
    <property type="component" value="Unassembled WGS sequence"/>
</dbReference>
<feature type="compositionally biased region" description="Acidic residues" evidence="4">
    <location>
        <begin position="350"/>
        <end position="359"/>
    </location>
</feature>
<name>A0A9P1G9C9_9DINO</name>